<dbReference type="Proteomes" id="UP000285832">
    <property type="component" value="Unassembled WGS sequence"/>
</dbReference>
<keyword evidence="7" id="KW-1133">Transmembrane helix</keyword>
<dbReference type="PANTHER" id="PTHR33695">
    <property type="entry name" value="LIPOPROTEIN SIGNAL PEPTIDASE"/>
    <property type="match status" value="1"/>
</dbReference>
<protein>
    <submittedName>
        <fullName evidence="10">Signal peptidase II</fullName>
    </submittedName>
</protein>
<evidence type="ECO:0000313" key="11">
    <source>
        <dbReference type="EMBL" id="RHJ61577.1"/>
    </source>
</evidence>
<evidence type="ECO:0000256" key="4">
    <source>
        <dbReference type="ARBA" id="ARBA00022692"/>
    </source>
</evidence>
<evidence type="ECO:0000256" key="1">
    <source>
        <dbReference type="ARBA" id="ARBA00006139"/>
    </source>
</evidence>
<dbReference type="GeneID" id="77334816"/>
<dbReference type="GO" id="GO:0006508">
    <property type="term" value="P:proteolysis"/>
    <property type="evidence" value="ECO:0007669"/>
    <property type="project" value="UniProtKB-KW"/>
</dbReference>
<keyword evidence="6" id="KW-0378">Hydrolase</keyword>
<evidence type="ECO:0000313" key="12">
    <source>
        <dbReference type="Proteomes" id="UP000260793"/>
    </source>
</evidence>
<name>A0A3E4LQC4_9FIRM</name>
<dbReference type="Pfam" id="PF01252">
    <property type="entry name" value="Peptidase_A8"/>
    <property type="match status" value="1"/>
</dbReference>
<comment type="caution">
    <text evidence="10">The sequence shown here is derived from an EMBL/GenBank/DDBJ whole genome shotgun (WGS) entry which is preliminary data.</text>
</comment>
<reference evidence="12 13" key="1">
    <citation type="submission" date="2018-08" db="EMBL/GenBank/DDBJ databases">
        <title>A genome reference for cultivated species of the human gut microbiota.</title>
        <authorList>
            <person name="Zou Y."/>
            <person name="Xue W."/>
            <person name="Luo G."/>
        </authorList>
    </citation>
    <scope>NUCLEOTIDE SEQUENCE [LARGE SCALE GENOMIC DNA]</scope>
    <source>
        <strain evidence="11 13">AM09-9</strain>
        <strain evidence="10 12">TF11-7</strain>
    </source>
</reference>
<dbReference type="PRINTS" id="PR00781">
    <property type="entry name" value="LIPOSIGPTASE"/>
</dbReference>
<evidence type="ECO:0000256" key="8">
    <source>
        <dbReference type="ARBA" id="ARBA00023136"/>
    </source>
</evidence>
<gene>
    <name evidence="11" type="ORF">DW116_07290</name>
    <name evidence="10" type="ORF">DXD17_08025</name>
</gene>
<keyword evidence="8" id="KW-0472">Membrane</keyword>
<dbReference type="PANTHER" id="PTHR33695:SF1">
    <property type="entry name" value="LIPOPROTEIN SIGNAL PEPTIDASE"/>
    <property type="match status" value="1"/>
</dbReference>
<dbReference type="EMBL" id="QSQN01000018">
    <property type="protein sequence ID" value="RGK39668.1"/>
    <property type="molecule type" value="Genomic_DNA"/>
</dbReference>
<keyword evidence="4" id="KW-0812">Transmembrane</keyword>
<dbReference type="Proteomes" id="UP000260793">
    <property type="component" value="Unassembled WGS sequence"/>
</dbReference>
<evidence type="ECO:0000313" key="13">
    <source>
        <dbReference type="Proteomes" id="UP000285832"/>
    </source>
</evidence>
<evidence type="ECO:0000256" key="3">
    <source>
        <dbReference type="ARBA" id="ARBA00022670"/>
    </source>
</evidence>
<comment type="similarity">
    <text evidence="1 9">Belongs to the peptidase A8 family.</text>
</comment>
<dbReference type="GO" id="GO:0016020">
    <property type="term" value="C:membrane"/>
    <property type="evidence" value="ECO:0007669"/>
    <property type="project" value="InterPro"/>
</dbReference>
<accession>A0A3E4LQC4</accession>
<dbReference type="GO" id="GO:0004190">
    <property type="term" value="F:aspartic-type endopeptidase activity"/>
    <property type="evidence" value="ECO:0007669"/>
    <property type="project" value="UniProtKB-KW"/>
</dbReference>
<dbReference type="AlphaFoldDB" id="A0A3E4LQC4"/>
<proteinExistence type="inferred from homology"/>
<evidence type="ECO:0000313" key="10">
    <source>
        <dbReference type="EMBL" id="RGK39668.1"/>
    </source>
</evidence>
<evidence type="ECO:0000256" key="7">
    <source>
        <dbReference type="ARBA" id="ARBA00022989"/>
    </source>
</evidence>
<dbReference type="RefSeq" id="WP_005611632.1">
    <property type="nucleotide sequence ID" value="NZ_CABKOA010000015.1"/>
</dbReference>
<keyword evidence="2" id="KW-1003">Cell membrane</keyword>
<dbReference type="InterPro" id="IPR001872">
    <property type="entry name" value="Peptidase_A8"/>
</dbReference>
<organism evidence="10 12">
    <name type="scientific">[Ruminococcus] lactaris</name>
    <dbReference type="NCBI Taxonomy" id="46228"/>
    <lineage>
        <taxon>Bacteria</taxon>
        <taxon>Bacillati</taxon>
        <taxon>Bacillota</taxon>
        <taxon>Clostridia</taxon>
        <taxon>Lachnospirales</taxon>
        <taxon>Lachnospiraceae</taxon>
        <taxon>Mediterraneibacter</taxon>
    </lineage>
</organism>
<evidence type="ECO:0000256" key="9">
    <source>
        <dbReference type="RuleBase" id="RU004181"/>
    </source>
</evidence>
<dbReference type="EMBL" id="QRMI01000015">
    <property type="protein sequence ID" value="RHJ61577.1"/>
    <property type="molecule type" value="Genomic_DNA"/>
</dbReference>
<evidence type="ECO:0000256" key="5">
    <source>
        <dbReference type="ARBA" id="ARBA00022750"/>
    </source>
</evidence>
<sequence length="167" mass="18364">MKKVLLPLVGAGIFLLDESLKNYVEENLQPGTEKKLTGRIVLRRVHNQGVGFELLSECSEEVKKLSLAVTTVVTGAGAVVGAGKGRILEKLGLTLTAAGAWSNTWDRFRRGYVVDYIGIRQKNKKFDRLTYNVGDFCIVAGSILWVAGNTVKSGKSRKNKQKDLKIK</sequence>
<keyword evidence="3" id="KW-0645">Protease</keyword>
<evidence type="ECO:0000256" key="2">
    <source>
        <dbReference type="ARBA" id="ARBA00022475"/>
    </source>
</evidence>
<evidence type="ECO:0000256" key="6">
    <source>
        <dbReference type="ARBA" id="ARBA00022801"/>
    </source>
</evidence>
<keyword evidence="5" id="KW-0064">Aspartyl protease</keyword>